<organism evidence="1 2">
    <name type="scientific">Bacillus cereus</name>
    <dbReference type="NCBI Taxonomy" id="1396"/>
    <lineage>
        <taxon>Bacteria</taxon>
        <taxon>Bacillati</taxon>
        <taxon>Bacillota</taxon>
        <taxon>Bacilli</taxon>
        <taxon>Bacillales</taxon>
        <taxon>Bacillaceae</taxon>
        <taxon>Bacillus</taxon>
        <taxon>Bacillus cereus group</taxon>
    </lineage>
</organism>
<dbReference type="EMBL" id="NTWE01000020">
    <property type="protein sequence ID" value="PEW03130.1"/>
    <property type="molecule type" value="Genomic_DNA"/>
</dbReference>
<evidence type="ECO:0000313" key="1">
    <source>
        <dbReference type="EMBL" id="PEW03130.1"/>
    </source>
</evidence>
<dbReference type="AlphaFoldDB" id="A0A2A8PYF5"/>
<accession>A0A2A8PYF5</accession>
<protein>
    <submittedName>
        <fullName evidence="1">Uncharacterized protein</fullName>
    </submittedName>
</protein>
<name>A0A2A8PYF5_BACCE</name>
<sequence length="74" mass="8774">MMLFLFAEKEGKYYIYFPSFFGIFNIRNVVYSKLLTDKCTYNLKNTTVRALKKKGTISYEIYGCIQTLELTFQD</sequence>
<gene>
    <name evidence="1" type="ORF">CN425_09570</name>
</gene>
<comment type="caution">
    <text evidence="1">The sequence shown here is derived from an EMBL/GenBank/DDBJ whole genome shotgun (WGS) entry which is preliminary data.</text>
</comment>
<dbReference type="Proteomes" id="UP000220635">
    <property type="component" value="Unassembled WGS sequence"/>
</dbReference>
<evidence type="ECO:0000313" key="2">
    <source>
        <dbReference type="Proteomes" id="UP000220635"/>
    </source>
</evidence>
<proteinExistence type="predicted"/>
<reference evidence="1 2" key="1">
    <citation type="submission" date="2017-09" db="EMBL/GenBank/DDBJ databases">
        <title>Large-scale bioinformatics analysis of Bacillus genomes uncovers conserved roles of natural products in bacterial physiology.</title>
        <authorList>
            <consortium name="Agbiome Team Llc"/>
            <person name="Bleich R.M."/>
            <person name="Grubbs K.J."/>
            <person name="Santa Maria K.C."/>
            <person name="Allen S.E."/>
            <person name="Farag S."/>
            <person name="Shank E.A."/>
            <person name="Bowers A."/>
        </authorList>
    </citation>
    <scope>NUCLEOTIDE SEQUENCE [LARGE SCALE GENOMIC DNA]</scope>
    <source>
        <strain evidence="1 2">AFS010695</strain>
    </source>
</reference>